<name>X0WM93_9ZZZZ</name>
<dbReference type="InterPro" id="IPR029064">
    <property type="entry name" value="Ribosomal_eL30-like_sf"/>
</dbReference>
<dbReference type="GO" id="GO:0006396">
    <property type="term" value="P:RNA processing"/>
    <property type="evidence" value="ECO:0007669"/>
    <property type="project" value="InterPro"/>
</dbReference>
<dbReference type="InterPro" id="IPR029026">
    <property type="entry name" value="tRNA_m1G_MTases_N"/>
</dbReference>
<comment type="caution">
    <text evidence="2">The sequence shown here is derived from an EMBL/GenBank/DDBJ whole genome shotgun (WGS) entry which is preliminary data.</text>
</comment>
<dbReference type="InterPro" id="IPR004441">
    <property type="entry name" value="rRNA_MeTrfase_TrmH"/>
</dbReference>
<dbReference type="SUPFAM" id="SSF55315">
    <property type="entry name" value="L30e-like"/>
    <property type="match status" value="1"/>
</dbReference>
<dbReference type="PANTHER" id="PTHR46429">
    <property type="entry name" value="23S RRNA (GUANOSINE-2'-O-)-METHYLTRANSFERASE RLMB"/>
    <property type="match status" value="1"/>
</dbReference>
<feature type="non-terminal residue" evidence="2">
    <location>
        <position position="159"/>
    </location>
</feature>
<dbReference type="EMBL" id="BARS01034621">
    <property type="protein sequence ID" value="GAG24337.1"/>
    <property type="molecule type" value="Genomic_DNA"/>
</dbReference>
<dbReference type="InterPro" id="IPR013123">
    <property type="entry name" value="SpoU_subst-bd"/>
</dbReference>
<evidence type="ECO:0000259" key="1">
    <source>
        <dbReference type="SMART" id="SM00967"/>
    </source>
</evidence>
<feature type="domain" description="RNA 2-O ribose methyltransferase substrate binding" evidence="1">
    <location>
        <begin position="14"/>
        <end position="91"/>
    </location>
</feature>
<gene>
    <name evidence="2" type="ORF">S01H1_53460</name>
</gene>
<dbReference type="Gene3D" id="3.30.1330.30">
    <property type="match status" value="1"/>
</dbReference>
<reference evidence="2" key="1">
    <citation type="journal article" date="2014" name="Front. Microbiol.">
        <title>High frequency of phylogenetically diverse reductive dehalogenase-homologous genes in deep subseafloor sedimentary metagenomes.</title>
        <authorList>
            <person name="Kawai M."/>
            <person name="Futagami T."/>
            <person name="Toyoda A."/>
            <person name="Takaki Y."/>
            <person name="Nishi S."/>
            <person name="Hori S."/>
            <person name="Arai W."/>
            <person name="Tsubouchi T."/>
            <person name="Morono Y."/>
            <person name="Uchiyama I."/>
            <person name="Ito T."/>
            <person name="Fujiyama A."/>
            <person name="Inagaki F."/>
            <person name="Takami H."/>
        </authorList>
    </citation>
    <scope>NUCLEOTIDE SEQUENCE</scope>
    <source>
        <strain evidence="2">Expedition CK06-06</strain>
    </source>
</reference>
<evidence type="ECO:0000313" key="2">
    <source>
        <dbReference type="EMBL" id="GAG24337.1"/>
    </source>
</evidence>
<dbReference type="GO" id="GO:0005829">
    <property type="term" value="C:cytosol"/>
    <property type="evidence" value="ECO:0007669"/>
    <property type="project" value="TreeGrafter"/>
</dbReference>
<protein>
    <recommendedName>
        <fullName evidence="1">RNA 2-O ribose methyltransferase substrate binding domain-containing protein</fullName>
    </recommendedName>
</protein>
<accession>X0WM93</accession>
<dbReference type="SUPFAM" id="SSF75217">
    <property type="entry name" value="alpha/beta knot"/>
    <property type="match status" value="1"/>
</dbReference>
<dbReference type="AlphaFoldDB" id="X0WM93"/>
<organism evidence="2">
    <name type="scientific">marine sediment metagenome</name>
    <dbReference type="NCBI Taxonomy" id="412755"/>
    <lineage>
        <taxon>unclassified sequences</taxon>
        <taxon>metagenomes</taxon>
        <taxon>ecological metagenomes</taxon>
    </lineage>
</organism>
<dbReference type="Pfam" id="PF08032">
    <property type="entry name" value="SpoU_sub_bind"/>
    <property type="match status" value="1"/>
</dbReference>
<sequence>MTRRDFRRGETEIIVFGRHAVLEAIRSHGSTVGEVKMVKGRSTADRRAFRQEVGSVGIAIEEVSREELSRYTGAPRHDQGFAAKVQLGRVIEVDGFIEASKGRAARKPCRLIALDGVTNSQNVGMVVRSVVAAGLDGILWPLVDQPWVNGLVVRAAAGS</sequence>
<dbReference type="Gene3D" id="3.40.1280.10">
    <property type="match status" value="1"/>
</dbReference>
<dbReference type="SMART" id="SM00967">
    <property type="entry name" value="SpoU_sub_bind"/>
    <property type="match status" value="1"/>
</dbReference>
<dbReference type="PANTHER" id="PTHR46429:SF1">
    <property type="entry name" value="23S RRNA (GUANOSINE-2'-O-)-METHYLTRANSFERASE RLMB"/>
    <property type="match status" value="1"/>
</dbReference>
<dbReference type="GO" id="GO:0008173">
    <property type="term" value="F:RNA methyltransferase activity"/>
    <property type="evidence" value="ECO:0007669"/>
    <property type="project" value="InterPro"/>
</dbReference>
<dbReference type="InterPro" id="IPR029028">
    <property type="entry name" value="Alpha/beta_knot_MTases"/>
</dbReference>
<proteinExistence type="predicted"/>